<gene>
    <name evidence="3" type="ORF">GCM10007391_17670</name>
</gene>
<dbReference type="InterPro" id="IPR037138">
    <property type="entry name" value="His_deacetylse_dom_sf"/>
</dbReference>
<dbReference type="SUPFAM" id="SSF52768">
    <property type="entry name" value="Arginase/deacetylase"/>
    <property type="match status" value="1"/>
</dbReference>
<organism evidence="3 4">
    <name type="scientific">Alteromonas halophila</name>
    <dbReference type="NCBI Taxonomy" id="516698"/>
    <lineage>
        <taxon>Bacteria</taxon>
        <taxon>Pseudomonadati</taxon>
        <taxon>Pseudomonadota</taxon>
        <taxon>Gammaproteobacteria</taxon>
        <taxon>Alteromonadales</taxon>
        <taxon>Alteromonadaceae</taxon>
        <taxon>Alteromonas/Salinimonas group</taxon>
        <taxon>Alteromonas</taxon>
    </lineage>
</organism>
<dbReference type="InterPro" id="IPR000286">
    <property type="entry name" value="HDACs"/>
</dbReference>
<evidence type="ECO:0000256" key="1">
    <source>
        <dbReference type="ARBA" id="ARBA00005947"/>
    </source>
</evidence>
<name>A0A918JJH3_9ALTE</name>
<dbReference type="Gene3D" id="3.40.800.20">
    <property type="entry name" value="Histone deacetylase domain"/>
    <property type="match status" value="1"/>
</dbReference>
<evidence type="ECO:0000259" key="2">
    <source>
        <dbReference type="Pfam" id="PF00850"/>
    </source>
</evidence>
<dbReference type="AlphaFoldDB" id="A0A918JJH3"/>
<comment type="caution">
    <text evidence="3">The sequence shown here is derived from an EMBL/GenBank/DDBJ whole genome shotgun (WGS) entry which is preliminary data.</text>
</comment>
<evidence type="ECO:0000313" key="3">
    <source>
        <dbReference type="EMBL" id="GGW84408.1"/>
    </source>
</evidence>
<reference evidence="3" key="2">
    <citation type="submission" date="2020-09" db="EMBL/GenBank/DDBJ databases">
        <authorList>
            <person name="Sun Q."/>
            <person name="Kim S."/>
        </authorList>
    </citation>
    <scope>NUCLEOTIDE SEQUENCE</scope>
    <source>
        <strain evidence="3">KCTC 22164</strain>
    </source>
</reference>
<proteinExistence type="inferred from homology"/>
<dbReference type="PANTHER" id="PTHR10625:SF10">
    <property type="entry name" value="HISTONE DEACETYLASE HDAC1"/>
    <property type="match status" value="1"/>
</dbReference>
<dbReference type="GO" id="GO:0040029">
    <property type="term" value="P:epigenetic regulation of gene expression"/>
    <property type="evidence" value="ECO:0007669"/>
    <property type="project" value="TreeGrafter"/>
</dbReference>
<dbReference type="PANTHER" id="PTHR10625">
    <property type="entry name" value="HISTONE DEACETYLASE HDAC1-RELATED"/>
    <property type="match status" value="1"/>
</dbReference>
<sequence>MTVCIFRGNTGSRHDMGPDHPESPDRLHAIDDQLLASGLDMVCEHAEAATASQQQLNLAHDKAYIERIFARAPEEGTVWLDGDTAMNSHTLTAALQAAGAGCDAVDWVLQSNDRQAFCAVRPPGHHAEHNAAMGFCFFNNIAVAAHHAMNAHGLSRIAIVDFDVHHGNGTEDIVAGDERILFCSAFQHPFYPHKGVPASADNIIATPLAAGTNGATFREAVAPWFDAVAAFKPELILVSAGFDGHAEDPMAYWRLREDDYKWISARIRELANRCCHGRIVSMLEGGYDLSALGRSVVAHIKGMSGDCAENGGA</sequence>
<dbReference type="GO" id="GO:0004407">
    <property type="term" value="F:histone deacetylase activity"/>
    <property type="evidence" value="ECO:0007669"/>
    <property type="project" value="TreeGrafter"/>
</dbReference>
<dbReference type="PRINTS" id="PR01270">
    <property type="entry name" value="HDASUPER"/>
</dbReference>
<comment type="similarity">
    <text evidence="1">Belongs to the histone deacetylase family.</text>
</comment>
<protein>
    <submittedName>
        <fullName evidence="3">Deacetylase</fullName>
    </submittedName>
</protein>
<reference evidence="3" key="1">
    <citation type="journal article" date="2014" name="Int. J. Syst. Evol. Microbiol.">
        <title>Complete genome sequence of Corynebacterium casei LMG S-19264T (=DSM 44701T), isolated from a smear-ripened cheese.</title>
        <authorList>
            <consortium name="US DOE Joint Genome Institute (JGI-PGF)"/>
            <person name="Walter F."/>
            <person name="Albersmeier A."/>
            <person name="Kalinowski J."/>
            <person name="Ruckert C."/>
        </authorList>
    </citation>
    <scope>NUCLEOTIDE SEQUENCE</scope>
    <source>
        <strain evidence="3">KCTC 22164</strain>
    </source>
</reference>
<dbReference type="Pfam" id="PF00850">
    <property type="entry name" value="Hist_deacetyl"/>
    <property type="match status" value="1"/>
</dbReference>
<keyword evidence="4" id="KW-1185">Reference proteome</keyword>
<dbReference type="Proteomes" id="UP000631300">
    <property type="component" value="Unassembled WGS sequence"/>
</dbReference>
<dbReference type="RefSeq" id="WP_189405485.1">
    <property type="nucleotide sequence ID" value="NZ_BMXP01000003.1"/>
</dbReference>
<dbReference type="InterPro" id="IPR023801">
    <property type="entry name" value="His_deacetylse_dom"/>
</dbReference>
<dbReference type="InterPro" id="IPR023696">
    <property type="entry name" value="Ureohydrolase_dom_sf"/>
</dbReference>
<dbReference type="CDD" id="cd11599">
    <property type="entry name" value="HDAC_classII_2"/>
    <property type="match status" value="1"/>
</dbReference>
<evidence type="ECO:0000313" key="4">
    <source>
        <dbReference type="Proteomes" id="UP000631300"/>
    </source>
</evidence>
<feature type="domain" description="Histone deacetylase" evidence="2">
    <location>
        <begin position="20"/>
        <end position="302"/>
    </location>
</feature>
<dbReference type="EMBL" id="BMXP01000003">
    <property type="protein sequence ID" value="GGW84408.1"/>
    <property type="molecule type" value="Genomic_DNA"/>
</dbReference>
<accession>A0A918JJH3</accession>